<evidence type="ECO:0000313" key="2">
    <source>
        <dbReference type="EMBL" id="CAD5230698.1"/>
    </source>
</evidence>
<keyword evidence="1" id="KW-0732">Signal</keyword>
<gene>
    <name evidence="2" type="ORF">BXYJ_LOCUS11111</name>
</gene>
<dbReference type="Proteomes" id="UP000582659">
    <property type="component" value="Unassembled WGS sequence"/>
</dbReference>
<sequence length="287" mass="32126">MFQVLLFLLAGVSASSEPIKPLGVLDFRRARIQGLNPGEEFQIELTLKNQAEIVLRGRTTEESFDDSALLLNLTIKLSEGATLRIGGIVKTKALPIRDHVSIKLSYKDGRNFSVIIDDNTFYEGPGGFAVDTRYIGIHGDALVTKLDVEESNTIKIINNVATISLKEGDSLTLEFRKSPPYIRLALLDQYDNQNLYMFTGNPYIWINRNTGEGHVPKPSLSFSYKYNSAGVILVFKNTLQGLELYANGGFVTLWKHDESATNRAYDRLYIDPNHLGYLKSSSISRKK</sequence>
<feature type="chain" id="PRO_5035360004" evidence="1">
    <location>
        <begin position="17"/>
        <end position="287"/>
    </location>
</feature>
<name>A0A1I7SGI1_BURXY</name>
<reference evidence="2" key="2">
    <citation type="submission" date="2020-09" db="EMBL/GenBank/DDBJ databases">
        <authorList>
            <person name="Kikuchi T."/>
        </authorList>
    </citation>
    <scope>NUCLEOTIDE SEQUENCE</scope>
    <source>
        <strain evidence="2">Ka4C1</strain>
    </source>
</reference>
<accession>A0A1I7SGI1</accession>
<evidence type="ECO:0000313" key="4">
    <source>
        <dbReference type="Proteomes" id="UP000659654"/>
    </source>
</evidence>
<evidence type="ECO:0000256" key="1">
    <source>
        <dbReference type="SAM" id="SignalP"/>
    </source>
</evidence>
<evidence type="ECO:0000313" key="3">
    <source>
        <dbReference type="Proteomes" id="UP000095284"/>
    </source>
</evidence>
<protein>
    <submittedName>
        <fullName evidence="2">(pine wood nematode) hypothetical protein</fullName>
    </submittedName>
</protein>
<dbReference type="Proteomes" id="UP000095284">
    <property type="component" value="Unplaced"/>
</dbReference>
<keyword evidence="4" id="KW-1185">Reference proteome</keyword>
<dbReference type="WBParaSite" id="BXY_1214600.1">
    <property type="protein sequence ID" value="BXY_1214600.1"/>
    <property type="gene ID" value="BXY_1214600"/>
</dbReference>
<reference evidence="5" key="1">
    <citation type="submission" date="2016-11" db="UniProtKB">
        <authorList>
            <consortium name="WormBaseParasite"/>
        </authorList>
    </citation>
    <scope>IDENTIFICATION</scope>
</reference>
<evidence type="ECO:0000313" key="5">
    <source>
        <dbReference type="WBParaSite" id="BXY_1214600.1"/>
    </source>
</evidence>
<dbReference type="EMBL" id="CAJFDI010000005">
    <property type="protein sequence ID" value="CAD5230698.1"/>
    <property type="molecule type" value="Genomic_DNA"/>
</dbReference>
<feature type="signal peptide" evidence="1">
    <location>
        <begin position="1"/>
        <end position="16"/>
    </location>
</feature>
<organism evidence="3 5">
    <name type="scientific">Bursaphelenchus xylophilus</name>
    <name type="common">Pinewood nematode worm</name>
    <name type="synonym">Aphelenchoides xylophilus</name>
    <dbReference type="NCBI Taxonomy" id="6326"/>
    <lineage>
        <taxon>Eukaryota</taxon>
        <taxon>Metazoa</taxon>
        <taxon>Ecdysozoa</taxon>
        <taxon>Nematoda</taxon>
        <taxon>Chromadorea</taxon>
        <taxon>Rhabditida</taxon>
        <taxon>Tylenchina</taxon>
        <taxon>Tylenchomorpha</taxon>
        <taxon>Aphelenchoidea</taxon>
        <taxon>Aphelenchoididae</taxon>
        <taxon>Bursaphelenchus</taxon>
    </lineage>
</organism>
<dbReference type="AlphaFoldDB" id="A0A1I7SGI1"/>
<dbReference type="EMBL" id="CAJFCV020000005">
    <property type="protein sequence ID" value="CAG9121731.1"/>
    <property type="molecule type" value="Genomic_DNA"/>
</dbReference>
<proteinExistence type="predicted"/>
<dbReference type="Proteomes" id="UP000659654">
    <property type="component" value="Unassembled WGS sequence"/>
</dbReference>
<dbReference type="SMR" id="A0A1I7SGI1"/>